<sequence length="280" mass="30512">MPLPPVTATVQTHFEDKGRTYKDSDRQATEGLYWAKAAAACNAGDELTITLTGSSQTGVPRFNNGVSWFDPDGNRINGGRDAAGWTVQARPQPSTKEFLCPKLPQHALVAKFGQGEPFLVGKSGWSGVAPANDLYVAVNDKFGQFFTNEGTYTVQVQQKVSFPLPYGTTFAVDRNYAAESGHYLVFQSDGNIVVYKPGRNVPQNAVWALLMVSDKWKTAKRAGFDYQLYAEDGSGQRIWSSPAQDGNNTRLVLDNGVLRIVRPATGPGAAEQTLWSSAQR</sequence>
<keyword evidence="2" id="KW-1185">Reference proteome</keyword>
<organism evidence="1 2">
    <name type="scientific">Pseudonocardia oroxyli</name>
    <dbReference type="NCBI Taxonomy" id="366584"/>
    <lineage>
        <taxon>Bacteria</taxon>
        <taxon>Bacillati</taxon>
        <taxon>Actinomycetota</taxon>
        <taxon>Actinomycetes</taxon>
        <taxon>Pseudonocardiales</taxon>
        <taxon>Pseudonocardiaceae</taxon>
        <taxon>Pseudonocardia</taxon>
    </lineage>
</organism>
<dbReference type="EMBL" id="FNBE01000010">
    <property type="protein sequence ID" value="SDG27862.1"/>
    <property type="molecule type" value="Genomic_DNA"/>
</dbReference>
<dbReference type="Proteomes" id="UP000198967">
    <property type="component" value="Unassembled WGS sequence"/>
</dbReference>
<dbReference type="Gene3D" id="2.90.10.30">
    <property type="match status" value="1"/>
</dbReference>
<dbReference type="RefSeq" id="WP_143030077.1">
    <property type="nucleotide sequence ID" value="NZ_FNBE01000010.1"/>
</dbReference>
<gene>
    <name evidence="1" type="ORF">SAMN05216377_110134</name>
</gene>
<proteinExistence type="predicted"/>
<dbReference type="AlphaFoldDB" id="A0A1G7SYC8"/>
<evidence type="ECO:0000313" key="2">
    <source>
        <dbReference type="Proteomes" id="UP000198967"/>
    </source>
</evidence>
<accession>A0A1G7SYC8</accession>
<dbReference type="OrthoDB" id="516973at2"/>
<dbReference type="Gene3D" id="2.60.120.430">
    <property type="entry name" value="Galactose-binding lectin"/>
    <property type="match status" value="1"/>
</dbReference>
<name>A0A1G7SYC8_PSEOR</name>
<reference evidence="1 2" key="1">
    <citation type="submission" date="2016-10" db="EMBL/GenBank/DDBJ databases">
        <authorList>
            <person name="de Groot N.N."/>
        </authorList>
    </citation>
    <scope>NUCLEOTIDE SEQUENCE [LARGE SCALE GENOMIC DNA]</scope>
    <source>
        <strain evidence="1 2">CGMCC 4.3143</strain>
    </source>
</reference>
<evidence type="ECO:0000313" key="1">
    <source>
        <dbReference type="EMBL" id="SDG27862.1"/>
    </source>
</evidence>
<evidence type="ECO:0008006" key="3">
    <source>
        <dbReference type="Google" id="ProtNLM"/>
    </source>
</evidence>
<protein>
    <recommendedName>
        <fullName evidence="3">Bulb-type lectin domain-containing protein</fullName>
    </recommendedName>
</protein>